<proteinExistence type="predicted"/>
<evidence type="ECO:0000313" key="4">
    <source>
        <dbReference type="Proteomes" id="UP001642409"/>
    </source>
</evidence>
<accession>A0AA86TUM5</accession>
<dbReference type="EMBL" id="CAXDID020000024">
    <property type="protein sequence ID" value="CAL5989739.1"/>
    <property type="molecule type" value="Genomic_DNA"/>
</dbReference>
<protein>
    <submittedName>
        <fullName evidence="2">Uncharacterized protein</fullName>
    </submittedName>
</protein>
<reference evidence="2" key="1">
    <citation type="submission" date="2023-06" db="EMBL/GenBank/DDBJ databases">
        <authorList>
            <person name="Kurt Z."/>
        </authorList>
    </citation>
    <scope>NUCLEOTIDE SEQUENCE</scope>
</reference>
<organism evidence="2">
    <name type="scientific">Hexamita inflata</name>
    <dbReference type="NCBI Taxonomy" id="28002"/>
    <lineage>
        <taxon>Eukaryota</taxon>
        <taxon>Metamonada</taxon>
        <taxon>Diplomonadida</taxon>
        <taxon>Hexamitidae</taxon>
        <taxon>Hexamitinae</taxon>
        <taxon>Hexamita</taxon>
    </lineage>
</organism>
<evidence type="ECO:0000256" key="1">
    <source>
        <dbReference type="SAM" id="MobiDB-lite"/>
    </source>
</evidence>
<feature type="compositionally biased region" description="Polar residues" evidence="1">
    <location>
        <begin position="401"/>
        <end position="410"/>
    </location>
</feature>
<feature type="region of interest" description="Disordered" evidence="1">
    <location>
        <begin position="401"/>
        <end position="430"/>
    </location>
</feature>
<evidence type="ECO:0000313" key="3">
    <source>
        <dbReference type="EMBL" id="CAL5989739.1"/>
    </source>
</evidence>
<name>A0AA86TUM5_9EUKA</name>
<gene>
    <name evidence="3" type="ORF">HINF_LOCUS11005</name>
    <name evidence="2" type="ORF">HINF_LOCUS9888</name>
</gene>
<keyword evidence="4" id="KW-1185">Reference proteome</keyword>
<reference evidence="3 4" key="2">
    <citation type="submission" date="2024-07" db="EMBL/GenBank/DDBJ databases">
        <authorList>
            <person name="Akdeniz Z."/>
        </authorList>
    </citation>
    <scope>NUCLEOTIDE SEQUENCE [LARGE SCALE GENOMIC DNA]</scope>
</reference>
<sequence>MTVVSFIAPDNVFQQISSYLYTMSRSREQLQLLLPQSLMVPDKIIVYPRNRVQLCYQMNLEQLDNQRLSNIVSQMQSQNRLLTIPDTIHIIKELLLICIILHRNSFSTCGIGMDQVFVNQSTGQIRINIIGDTDRFIQHFFRLADSDFSGRLYSESTLINSLYTHFNLQNSLEIEIFQEFCVDLMKYTQIKENAILQKLFQEFVQSDNYSFAQLFCKLLYFERVYKDLQVSQASLVLKQKINSLLNPFTMLNHYLGLCYQRFMKSDKVTELTMQMLQDNEQFKTNFHTKIQNFINKNVFQREQDLFQDQTEQMNLHLKYSRVTAKIITIKQKKQQIKLFSEGMAQLAKFEFSQQLVVLHIKDAEQYVHDLIQYTKDFPQNTILDKSTNVMDLLIEYMGNTHSSTQQNAPKRNTFDDISSSSPPKNTSNNSFSFQKQIEDISKASYETYAGNSVVPRYRTYMREMYSCTQYLGQVFPELLQLLDIEPNLELSTFDCLTGGLYLIMLTRYLIKPFMKIVFVLEQDDFISASEIDRNIIQAMLVCFNDELAYNSQIYFLEQTEPVQNVKKAQRAAQIHTFINKSQAQKLEHQITQEFIDGDGSKIISFVSGKSSTAPELLYIYEQIQNSQCEKLSWFCLFNQLKKYFIQSGLYYLDTNDDNFQSKLLQTMKSAPENTHQKLRENLYESIKQTQMTVQFSVDYWTNTVPCPHKANIFVELLSNIKQSNTANKNLRIVLFAASLLTKQVTVQFLADLCKIEKDEIISICEQLSKQRIMTKIQHDKYMITELEQTRQIIMALKCNDINYVADYVFTYLIQEYDLLNDIQKHMKTPEAQADLYSQIWRMFSCFDICDRIEGQIPVLQLNKNLDKYVTKKTNFVLFDKDYSNIHSIDQVLSHSHDLLTQSDSDSEVNEELEDLMFGFQIQGHNKESLVQVVQKDKMKTELLKVSGILIRIKIALVLISCLSPNTVSEGKCRPKATVQSIQQKQSQIIVTNNTPFIQYIIKRTNQLVETMKLLIKKTPQLSTFENTLTQLETSCQWYQFVNMPLNAATTALAELCTSNVAPAGLSLIAWRLLRTGYAKESINFCLFQLSPLLNYERIYRIERSLAKHQLGIVQENTIFDIQQITMKYYEIFVHKTPFKQSEFPFTELVLLLEALISGCRVTGNIHLQIAVCSEILKISSSFGYFQFANICLLILLNFLTQNCSDRQASAEYKLIERALTNVKNETIEVILTEPTVILRTRAMFQQQSSLRNQYMDLMIDFNADHDYQTLCDRILQHYSFSSLLELILIDNSNMQLNDILLKNIDDYTNFDSPIGLKIMLCNTYFVHYLKQDTLSEHYADIRQSLDYWIRVSESQHEAGIYSLINAFVDSIYFRATITCSMKQSQVFWDKTDFVIEDIYLERLEQGLFYVIIVLQGFNWLQAKLSDQEVNRIFCENMIKHYVGVVKWTVVEENFKQWTSPQQDICSDHLLNTFYLFQLKKYNVDLQEIMFKAQNILERLQSNKNSIYLLFGKQKKTDNQIIIRNVIQRKVKQEENGYGFIYFWVD</sequence>
<evidence type="ECO:0000313" key="2">
    <source>
        <dbReference type="EMBL" id="CAI9922243.1"/>
    </source>
</evidence>
<comment type="caution">
    <text evidence="2">The sequence shown here is derived from an EMBL/GenBank/DDBJ whole genome shotgun (WGS) entry which is preliminary data.</text>
</comment>
<dbReference type="Proteomes" id="UP001642409">
    <property type="component" value="Unassembled WGS sequence"/>
</dbReference>
<feature type="compositionally biased region" description="Low complexity" evidence="1">
    <location>
        <begin position="418"/>
        <end position="430"/>
    </location>
</feature>
<dbReference type="EMBL" id="CATOUU010000248">
    <property type="protein sequence ID" value="CAI9922243.1"/>
    <property type="molecule type" value="Genomic_DNA"/>
</dbReference>